<comment type="similarity">
    <text evidence="2">Belongs to the complex I LYR family. MZM1 subfamily.</text>
</comment>
<evidence type="ECO:0000256" key="4">
    <source>
        <dbReference type="ARBA" id="ARBA00015108"/>
    </source>
</evidence>
<keyword evidence="6" id="KW-0496">Mitochondrion</keyword>
<evidence type="ECO:0000256" key="1">
    <source>
        <dbReference type="ARBA" id="ARBA00004305"/>
    </source>
</evidence>
<evidence type="ECO:0000313" key="10">
    <source>
        <dbReference type="EMBL" id="RJE22657.1"/>
    </source>
</evidence>
<dbReference type="STRING" id="2070753.A0A3A2ZMP1"/>
<evidence type="ECO:0000256" key="8">
    <source>
        <dbReference type="ARBA" id="ARBA00025268"/>
    </source>
</evidence>
<evidence type="ECO:0000256" key="5">
    <source>
        <dbReference type="ARBA" id="ARBA00022946"/>
    </source>
</evidence>
<evidence type="ECO:0000256" key="9">
    <source>
        <dbReference type="SAM" id="MobiDB-lite"/>
    </source>
</evidence>
<comment type="subcellular location">
    <subcellularLocation>
        <location evidence="1">Mitochondrion matrix</location>
    </subcellularLocation>
</comment>
<comment type="caution">
    <text evidence="10">The sequence shown here is derived from an EMBL/GenBank/DDBJ whole genome shotgun (WGS) entry which is preliminary data.</text>
</comment>
<dbReference type="AlphaFoldDB" id="A0A3A2ZMP1"/>
<gene>
    <name evidence="10" type="ORF">PHISCL_05001</name>
</gene>
<evidence type="ECO:0000256" key="3">
    <source>
        <dbReference type="ARBA" id="ARBA00011589"/>
    </source>
</evidence>
<evidence type="ECO:0000256" key="7">
    <source>
        <dbReference type="ARBA" id="ARBA00023186"/>
    </source>
</evidence>
<evidence type="ECO:0000313" key="11">
    <source>
        <dbReference type="Proteomes" id="UP000266188"/>
    </source>
</evidence>
<dbReference type="InterPro" id="IPR045298">
    <property type="entry name" value="Complex1_LYR_LYRM7"/>
</dbReference>
<dbReference type="OrthoDB" id="529194at2759"/>
<accession>A0A3A2ZMP1</accession>
<dbReference type="InterPro" id="IPR050435">
    <property type="entry name" value="MZM1/LYRM7"/>
</dbReference>
<evidence type="ECO:0000256" key="2">
    <source>
        <dbReference type="ARBA" id="ARBA00009949"/>
    </source>
</evidence>
<proteinExistence type="inferred from homology"/>
<reference evidence="11" key="1">
    <citation type="submission" date="2017-02" db="EMBL/GenBank/DDBJ databases">
        <authorList>
            <person name="Tafer H."/>
            <person name="Lopandic K."/>
        </authorList>
    </citation>
    <scope>NUCLEOTIDE SEQUENCE [LARGE SCALE GENOMIC DNA]</scope>
    <source>
        <strain evidence="11">CBS 366.77</strain>
    </source>
</reference>
<comment type="subunit">
    <text evidence="3">Interacts with RIP1.</text>
</comment>
<sequence>MSTPALSAREAYRYLLRATRIAFQNDTRVLLAARQQAREQFDSHRRVGVDTPMQIKHAVEVADLLRHNIVQGSREAGNEDAQWQLNIHEDIERGDNDSIKVGGKKVKVDKPCSS</sequence>
<keyword evidence="7" id="KW-0143">Chaperone</keyword>
<dbReference type="GO" id="GO:0044183">
    <property type="term" value="F:protein folding chaperone"/>
    <property type="evidence" value="ECO:0007669"/>
    <property type="project" value="TreeGrafter"/>
</dbReference>
<name>A0A3A2ZMP1_9EURO</name>
<dbReference type="PANTHER" id="PTHR46749">
    <property type="entry name" value="COMPLEX III ASSEMBLY FACTOR LYRM7"/>
    <property type="match status" value="1"/>
</dbReference>
<dbReference type="CDD" id="cd20267">
    <property type="entry name" value="Complex1_LYR_LYRM7"/>
    <property type="match status" value="1"/>
</dbReference>
<feature type="region of interest" description="Disordered" evidence="9">
    <location>
        <begin position="94"/>
        <end position="114"/>
    </location>
</feature>
<dbReference type="GO" id="GO:0034551">
    <property type="term" value="P:mitochondrial respiratory chain complex III assembly"/>
    <property type="evidence" value="ECO:0007669"/>
    <property type="project" value="InterPro"/>
</dbReference>
<dbReference type="Proteomes" id="UP000266188">
    <property type="component" value="Unassembled WGS sequence"/>
</dbReference>
<dbReference type="PANTHER" id="PTHR46749:SF1">
    <property type="entry name" value="COMPLEX III ASSEMBLY FACTOR LYRM7"/>
    <property type="match status" value="1"/>
</dbReference>
<dbReference type="EMBL" id="MVGC01000157">
    <property type="protein sequence ID" value="RJE22657.1"/>
    <property type="molecule type" value="Genomic_DNA"/>
</dbReference>
<keyword evidence="5" id="KW-0809">Transit peptide</keyword>
<evidence type="ECO:0000256" key="6">
    <source>
        <dbReference type="ARBA" id="ARBA00023128"/>
    </source>
</evidence>
<dbReference type="GO" id="GO:0005759">
    <property type="term" value="C:mitochondrial matrix"/>
    <property type="evidence" value="ECO:0007669"/>
    <property type="project" value="UniProtKB-SubCell"/>
</dbReference>
<comment type="function">
    <text evidence="8">Assembly factor required for Rieske Fe-S protein RIP1 incorporation into the cytochrome b-c1 (CIII) complex. Functions as a chaperone, binding to this subunit within the mitochondrial matrix and stabilizing it prior to its translocation and insertion into the late CIII dimeric intermediate within the mitochondrial inner membrane. Modulates the mitochondrial matrix zinc pool.</text>
</comment>
<organism evidence="10 11">
    <name type="scientific">Aspergillus sclerotialis</name>
    <dbReference type="NCBI Taxonomy" id="2070753"/>
    <lineage>
        <taxon>Eukaryota</taxon>
        <taxon>Fungi</taxon>
        <taxon>Dikarya</taxon>
        <taxon>Ascomycota</taxon>
        <taxon>Pezizomycotina</taxon>
        <taxon>Eurotiomycetes</taxon>
        <taxon>Eurotiomycetidae</taxon>
        <taxon>Eurotiales</taxon>
        <taxon>Aspergillaceae</taxon>
        <taxon>Aspergillus</taxon>
        <taxon>Aspergillus subgen. Polypaecilum</taxon>
    </lineage>
</organism>
<protein>
    <recommendedName>
        <fullName evidence="4">Mitochondrial zinc maintenance protein 1, mitochondrial</fullName>
    </recommendedName>
</protein>
<keyword evidence="11" id="KW-1185">Reference proteome</keyword>